<dbReference type="HOGENOM" id="CLU_005965_2_1_1"/>
<evidence type="ECO:0000256" key="10">
    <source>
        <dbReference type="ARBA" id="ARBA00023186"/>
    </source>
</evidence>
<proteinExistence type="inferred from homology"/>
<dbReference type="PROSITE" id="PS00329">
    <property type="entry name" value="HSP70_2"/>
    <property type="match status" value="1"/>
</dbReference>
<dbReference type="NCBIfam" id="NF001413">
    <property type="entry name" value="PRK00290.1"/>
    <property type="match status" value="1"/>
</dbReference>
<evidence type="ECO:0000256" key="9">
    <source>
        <dbReference type="ARBA" id="ARBA00022840"/>
    </source>
</evidence>
<evidence type="ECO:0000256" key="8">
    <source>
        <dbReference type="ARBA" id="ARBA00022824"/>
    </source>
</evidence>
<keyword evidence="10" id="KW-0143">Chaperone</keyword>
<dbReference type="EC" id="3.6.4.10" evidence="3"/>
<dbReference type="InterPro" id="IPR018181">
    <property type="entry name" value="Heat_shock_70_CS"/>
</dbReference>
<evidence type="ECO:0000256" key="2">
    <source>
        <dbReference type="ARBA" id="ARBA00007381"/>
    </source>
</evidence>
<organism evidence="14">
    <name type="scientific">Magallana gigas</name>
    <name type="common">Pacific oyster</name>
    <name type="synonym">Crassostrea gigas</name>
    <dbReference type="NCBI Taxonomy" id="29159"/>
    <lineage>
        <taxon>Eukaryota</taxon>
        <taxon>Metazoa</taxon>
        <taxon>Spiralia</taxon>
        <taxon>Lophotrochozoa</taxon>
        <taxon>Mollusca</taxon>
        <taxon>Bivalvia</taxon>
        <taxon>Autobranchia</taxon>
        <taxon>Pteriomorphia</taxon>
        <taxon>Ostreida</taxon>
        <taxon>Ostreoidea</taxon>
        <taxon>Ostreidae</taxon>
        <taxon>Magallana</taxon>
    </lineage>
</organism>
<dbReference type="GO" id="GO:0016787">
    <property type="term" value="F:hydrolase activity"/>
    <property type="evidence" value="ECO:0007669"/>
    <property type="project" value="UniProtKB-KW"/>
</dbReference>
<dbReference type="Gene3D" id="3.90.640.10">
    <property type="entry name" value="Actin, Chain A, domain 4"/>
    <property type="match status" value="1"/>
</dbReference>
<dbReference type="AlphaFoldDB" id="K1QIR8"/>
<dbReference type="GO" id="GO:0140662">
    <property type="term" value="F:ATP-dependent protein folding chaperone"/>
    <property type="evidence" value="ECO:0007669"/>
    <property type="project" value="InterPro"/>
</dbReference>
<evidence type="ECO:0000256" key="13">
    <source>
        <dbReference type="RuleBase" id="RU003322"/>
    </source>
</evidence>
<comment type="similarity">
    <text evidence="2 13">Belongs to the heat shock protein 70 family.</text>
</comment>
<dbReference type="CDD" id="cd10241">
    <property type="entry name" value="ASKHA_NBD_HSP70_BiP"/>
    <property type="match status" value="1"/>
</dbReference>
<dbReference type="Gene3D" id="3.30.420.40">
    <property type="match status" value="2"/>
</dbReference>
<dbReference type="Gene3D" id="2.60.34.10">
    <property type="entry name" value="Substrate Binding Domain Of DNAk, Chain A, domain 1"/>
    <property type="match status" value="1"/>
</dbReference>
<evidence type="ECO:0000256" key="7">
    <source>
        <dbReference type="ARBA" id="ARBA00022801"/>
    </source>
</evidence>
<keyword evidence="8" id="KW-0256">Endoplasmic reticulum</keyword>
<dbReference type="SUPFAM" id="SSF100934">
    <property type="entry name" value="Heat shock protein 70kD (HSP70), C-terminal subdomain"/>
    <property type="match status" value="1"/>
</dbReference>
<evidence type="ECO:0000256" key="6">
    <source>
        <dbReference type="ARBA" id="ARBA00022741"/>
    </source>
</evidence>
<name>K1QIR8_MAGGI</name>
<dbReference type="InterPro" id="IPR043129">
    <property type="entry name" value="ATPase_NBD"/>
</dbReference>
<comment type="subcellular location">
    <subcellularLocation>
        <location evidence="1">Endoplasmic reticulum lumen</location>
    </subcellularLocation>
</comment>
<dbReference type="FunFam" id="1.20.1270.10:FF:000008">
    <property type="entry name" value="78 kDa glucose-regulated protein-like protein"/>
    <property type="match status" value="1"/>
</dbReference>
<dbReference type="FunFam" id="3.30.420.40:FF:000720">
    <property type="entry name" value="Endoplasmic reticulum chaperone BiP"/>
    <property type="match status" value="1"/>
</dbReference>
<dbReference type="SUPFAM" id="SSF53067">
    <property type="entry name" value="Actin-like ATPase domain"/>
    <property type="match status" value="2"/>
</dbReference>
<evidence type="ECO:0000256" key="3">
    <source>
        <dbReference type="ARBA" id="ARBA00012554"/>
    </source>
</evidence>
<dbReference type="PROSITE" id="PS01036">
    <property type="entry name" value="HSP70_3"/>
    <property type="match status" value="1"/>
</dbReference>
<dbReference type="FunCoup" id="K1QIR8">
    <property type="interactions" value="1274"/>
</dbReference>
<dbReference type="GO" id="GO:0005524">
    <property type="term" value="F:ATP binding"/>
    <property type="evidence" value="ECO:0007669"/>
    <property type="project" value="UniProtKB-KW"/>
</dbReference>
<accession>K1QIR8</accession>
<comment type="catalytic activity">
    <reaction evidence="11">
        <text>ATP + H2O = ADP + phosphate + H(+)</text>
        <dbReference type="Rhea" id="RHEA:13065"/>
        <dbReference type="ChEBI" id="CHEBI:15377"/>
        <dbReference type="ChEBI" id="CHEBI:15378"/>
        <dbReference type="ChEBI" id="CHEBI:30616"/>
        <dbReference type="ChEBI" id="CHEBI:43474"/>
        <dbReference type="ChEBI" id="CHEBI:456216"/>
        <dbReference type="EC" id="3.6.4.10"/>
    </reaction>
</comment>
<dbReference type="Gene3D" id="1.20.1270.10">
    <property type="match status" value="1"/>
</dbReference>
<evidence type="ECO:0000256" key="12">
    <source>
        <dbReference type="ARBA" id="ARBA00069311"/>
    </source>
</evidence>
<dbReference type="PANTHER" id="PTHR19375">
    <property type="entry name" value="HEAT SHOCK PROTEIN 70KDA"/>
    <property type="match status" value="1"/>
</dbReference>
<keyword evidence="5" id="KW-0732">Signal</keyword>
<evidence type="ECO:0000313" key="14">
    <source>
        <dbReference type="EMBL" id="EKC33663.1"/>
    </source>
</evidence>
<dbReference type="InterPro" id="IPR029048">
    <property type="entry name" value="HSP70_C_sf"/>
</dbReference>
<dbReference type="InterPro" id="IPR013126">
    <property type="entry name" value="Hsp_70_fam"/>
</dbReference>
<dbReference type="EMBL" id="JH817568">
    <property type="protein sequence ID" value="EKC33663.1"/>
    <property type="molecule type" value="Genomic_DNA"/>
</dbReference>
<dbReference type="InterPro" id="IPR042050">
    <property type="entry name" value="BIP_NBD"/>
</dbReference>
<dbReference type="FunFam" id="2.60.34.10:FF:000002">
    <property type="entry name" value="Heat shock 70 kDa"/>
    <property type="match status" value="1"/>
</dbReference>
<gene>
    <name evidence="14" type="ORF">CGI_10015492</name>
</gene>
<dbReference type="Pfam" id="PF00012">
    <property type="entry name" value="HSP70"/>
    <property type="match status" value="1"/>
</dbReference>
<keyword evidence="6 13" id="KW-0547">Nucleotide-binding</keyword>
<dbReference type="FunFam" id="3.30.30.30:FF:000001">
    <property type="entry name" value="heat shock 70 kDa protein-like"/>
    <property type="match status" value="1"/>
</dbReference>
<dbReference type="PROSITE" id="PS00297">
    <property type="entry name" value="HSP70_1"/>
    <property type="match status" value="1"/>
</dbReference>
<reference evidence="14" key="1">
    <citation type="journal article" date="2012" name="Nature">
        <title>The oyster genome reveals stress adaptation and complexity of shell formation.</title>
        <authorList>
            <person name="Zhang G."/>
            <person name="Fang X."/>
            <person name="Guo X."/>
            <person name="Li L."/>
            <person name="Luo R."/>
            <person name="Xu F."/>
            <person name="Yang P."/>
            <person name="Zhang L."/>
            <person name="Wang X."/>
            <person name="Qi H."/>
            <person name="Xiong Z."/>
            <person name="Que H."/>
            <person name="Xie Y."/>
            <person name="Holland P.W."/>
            <person name="Paps J."/>
            <person name="Zhu Y."/>
            <person name="Wu F."/>
            <person name="Chen Y."/>
            <person name="Wang J."/>
            <person name="Peng C."/>
            <person name="Meng J."/>
            <person name="Yang L."/>
            <person name="Liu J."/>
            <person name="Wen B."/>
            <person name="Zhang N."/>
            <person name="Huang Z."/>
            <person name="Zhu Q."/>
            <person name="Feng Y."/>
            <person name="Mount A."/>
            <person name="Hedgecock D."/>
            <person name="Xu Z."/>
            <person name="Liu Y."/>
            <person name="Domazet-Loso T."/>
            <person name="Du Y."/>
            <person name="Sun X."/>
            <person name="Zhang S."/>
            <person name="Liu B."/>
            <person name="Cheng P."/>
            <person name="Jiang X."/>
            <person name="Li J."/>
            <person name="Fan D."/>
            <person name="Wang W."/>
            <person name="Fu W."/>
            <person name="Wang T."/>
            <person name="Wang B."/>
            <person name="Zhang J."/>
            <person name="Peng Z."/>
            <person name="Li Y."/>
            <person name="Li N."/>
            <person name="Wang J."/>
            <person name="Chen M."/>
            <person name="He Y."/>
            <person name="Tan F."/>
            <person name="Song X."/>
            <person name="Zheng Q."/>
            <person name="Huang R."/>
            <person name="Yang H."/>
            <person name="Du X."/>
            <person name="Chen L."/>
            <person name="Yang M."/>
            <person name="Gaffney P.M."/>
            <person name="Wang S."/>
            <person name="Luo L."/>
            <person name="She Z."/>
            <person name="Ming Y."/>
            <person name="Huang W."/>
            <person name="Zhang S."/>
            <person name="Huang B."/>
            <person name="Zhang Y."/>
            <person name="Qu T."/>
            <person name="Ni P."/>
            <person name="Miao G."/>
            <person name="Wang J."/>
            <person name="Wang Q."/>
            <person name="Steinberg C.E."/>
            <person name="Wang H."/>
            <person name="Li N."/>
            <person name="Qian L."/>
            <person name="Zhang G."/>
            <person name="Li Y."/>
            <person name="Yang H."/>
            <person name="Liu X."/>
            <person name="Wang J."/>
            <person name="Yin Y."/>
            <person name="Wang J."/>
        </authorList>
    </citation>
    <scope>NUCLEOTIDE SEQUENCE [LARGE SCALE GENOMIC DNA]</scope>
    <source>
        <strain evidence="14">05x7-T-G4-1.051#20</strain>
    </source>
</reference>
<evidence type="ECO:0000256" key="1">
    <source>
        <dbReference type="ARBA" id="ARBA00004319"/>
    </source>
</evidence>
<keyword evidence="9 13" id="KW-0067">ATP-binding</keyword>
<evidence type="ECO:0000256" key="5">
    <source>
        <dbReference type="ARBA" id="ARBA00022729"/>
    </source>
</evidence>
<protein>
    <recommendedName>
        <fullName evidence="12">Endoplasmic reticulum chaperone BIP</fullName>
        <ecNumber evidence="3">3.6.4.10</ecNumber>
    </recommendedName>
    <alternativeName>
        <fullName evidence="4">Endoplasmic reticulum chaperone BiP</fullName>
    </alternativeName>
</protein>
<evidence type="ECO:0000256" key="4">
    <source>
        <dbReference type="ARBA" id="ARBA00019933"/>
    </source>
</evidence>
<dbReference type="GO" id="GO:0005788">
    <property type="term" value="C:endoplasmic reticulum lumen"/>
    <property type="evidence" value="ECO:0007669"/>
    <property type="project" value="UniProtKB-SubCell"/>
</dbReference>
<dbReference type="FunFam" id="3.90.640.10:FF:000153">
    <property type="entry name" value="Endoplasmic reticulum chaperone BiP"/>
    <property type="match status" value="1"/>
</dbReference>
<dbReference type="SUPFAM" id="SSF100920">
    <property type="entry name" value="Heat shock protein 70kD (HSP70), peptide-binding domain"/>
    <property type="match status" value="1"/>
</dbReference>
<dbReference type="InterPro" id="IPR029047">
    <property type="entry name" value="HSP70_peptide-bd_sf"/>
</dbReference>
<evidence type="ECO:0000256" key="11">
    <source>
        <dbReference type="ARBA" id="ARBA00048056"/>
    </source>
</evidence>
<keyword evidence="7" id="KW-0378">Hydrolase</keyword>
<sequence length="661" mass="73033">MRKLLFLGLAILLVSCSRADDDEGEKKKDKESIGTVIGIDLGTTYSCVGVFKNGRVEIIANDQGNRITPSYVAFTADNERLIGDAAKNQLTSNPENTIFDVKRLIGRTWDDKSVQKDIQYYPFKVINKNGKPHISVEANGEEKVFAPEEVSAMVLGKMREIAEGFLGKKINNAVITVPAYFNDAQRQATKDAGTIAGLNVMRIINEPTAAAIAYGLDKKEGEKNILVFDLGGGTFDVSLLTIDNGVFEVVATNGDTHLGGEDFDQRVMEHFIKLYKKKKGKDIRKDNRAVQKLRREVEKAKRALSSQHQAKIEIESLFDGEDFSETLTRARFEELNMDLFRSTMKPVKQVLEDADLKKEEIDEIVLVGGSTRIPKVQQLVKDFFNGKEPNRGVNPDEAVAYGAAVQAGVLSGEEDTGDLLLLDVNPLTMGIETVGGVMTKLIPRNTVIPTKKSQIFSTAADNQPTVTIQVFEGERPMTKDNHLLGKFDLTGIPPAPRGVPQIEVTFEIDVNGILKVTAEDKGTGTKNHIVIQNDNNRLSPEDIERMINDAEKFADDDKKVKEKVEAKNELESYAYSLKNQIGDKEKLGGKLSDEDKKTIEEAVDEKIKWMESNADAEVEDLKAQKKELEEIVQPIMTKLYQGAGGAPPPSGEEGADEKDEL</sequence>
<dbReference type="PROSITE" id="PS51257">
    <property type="entry name" value="PROKAR_LIPOPROTEIN"/>
    <property type="match status" value="1"/>
</dbReference>
<dbReference type="PRINTS" id="PR00301">
    <property type="entry name" value="HEATSHOCK70"/>
</dbReference>
<dbReference type="InParanoid" id="K1QIR8"/>